<sequence length="180" mass="21109">LDPTITESVSEFLTAKDCIQEFRTLEQLQRKYIAYDLHLRTLAEYVKLQQVPRGLRVQLHPTLFSDKQEYRNKWEAIVNKCSLDLMLLTMEHLQLALPDIKDETSKMEDSIRNAFPPPTVSSGMTKLMDHLAKFRTEVESRKRSKFQRDAGDYTADTVYRWKQQRNKITQGSGNLHMCRD</sequence>
<proteinExistence type="predicted"/>
<dbReference type="EMBL" id="CM004477">
    <property type="protein sequence ID" value="OCT74325.1"/>
    <property type="molecule type" value="Genomic_DNA"/>
</dbReference>
<feature type="non-terminal residue" evidence="1">
    <location>
        <position position="1"/>
    </location>
</feature>
<evidence type="ECO:0000313" key="2">
    <source>
        <dbReference type="Proteomes" id="UP000694892"/>
    </source>
</evidence>
<accession>A0A974CKI9</accession>
<gene>
    <name evidence="1" type="ORF">XELAEV_18033290mg</name>
</gene>
<evidence type="ECO:0000313" key="1">
    <source>
        <dbReference type="EMBL" id="OCT74325.1"/>
    </source>
</evidence>
<reference evidence="2" key="1">
    <citation type="journal article" date="2016" name="Nature">
        <title>Genome evolution in the allotetraploid frog Xenopus laevis.</title>
        <authorList>
            <person name="Session A.M."/>
            <person name="Uno Y."/>
            <person name="Kwon T."/>
            <person name="Chapman J.A."/>
            <person name="Toyoda A."/>
            <person name="Takahashi S."/>
            <person name="Fukui A."/>
            <person name="Hikosaka A."/>
            <person name="Suzuki A."/>
            <person name="Kondo M."/>
            <person name="van Heeringen S.J."/>
            <person name="Quigley I."/>
            <person name="Heinz S."/>
            <person name="Ogino H."/>
            <person name="Ochi H."/>
            <person name="Hellsten U."/>
            <person name="Lyons J.B."/>
            <person name="Simakov O."/>
            <person name="Putnam N."/>
            <person name="Stites J."/>
            <person name="Kuroki Y."/>
            <person name="Tanaka T."/>
            <person name="Michiue T."/>
            <person name="Watanabe M."/>
            <person name="Bogdanovic O."/>
            <person name="Lister R."/>
            <person name="Georgiou G."/>
            <person name="Paranjpe S.S."/>
            <person name="van Kruijsbergen I."/>
            <person name="Shu S."/>
            <person name="Carlson J."/>
            <person name="Kinoshita T."/>
            <person name="Ohta Y."/>
            <person name="Mawaribuchi S."/>
            <person name="Jenkins J."/>
            <person name="Grimwood J."/>
            <person name="Schmutz J."/>
            <person name="Mitros T."/>
            <person name="Mozaffari S.V."/>
            <person name="Suzuki Y."/>
            <person name="Haramoto Y."/>
            <person name="Yamamoto T.S."/>
            <person name="Takagi C."/>
            <person name="Heald R."/>
            <person name="Miller K."/>
            <person name="Haudenschild C."/>
            <person name="Kitzman J."/>
            <person name="Nakayama T."/>
            <person name="Izutsu Y."/>
            <person name="Robert J."/>
            <person name="Fortriede J."/>
            <person name="Burns K."/>
            <person name="Lotay V."/>
            <person name="Karimi K."/>
            <person name="Yasuoka Y."/>
            <person name="Dichmann D.S."/>
            <person name="Flajnik M.F."/>
            <person name="Houston D.W."/>
            <person name="Shendure J."/>
            <person name="DuPasquier L."/>
            <person name="Vize P.D."/>
            <person name="Zorn A.M."/>
            <person name="Ito M."/>
            <person name="Marcotte E.M."/>
            <person name="Wallingford J.B."/>
            <person name="Ito Y."/>
            <person name="Asashima M."/>
            <person name="Ueno N."/>
            <person name="Matsuda Y."/>
            <person name="Veenstra G.J."/>
            <person name="Fujiyama A."/>
            <person name="Harland R.M."/>
            <person name="Taira M."/>
            <person name="Rokhsar D.S."/>
        </authorList>
    </citation>
    <scope>NUCLEOTIDE SEQUENCE [LARGE SCALE GENOMIC DNA]</scope>
    <source>
        <strain evidence="2">J</strain>
    </source>
</reference>
<dbReference type="AlphaFoldDB" id="A0A974CKI9"/>
<name>A0A974CKI9_XENLA</name>
<protein>
    <submittedName>
        <fullName evidence="1">Uncharacterized protein</fullName>
    </submittedName>
</protein>
<dbReference type="Proteomes" id="UP000694892">
    <property type="component" value="Chromosome 6S"/>
</dbReference>
<organism evidence="1 2">
    <name type="scientific">Xenopus laevis</name>
    <name type="common">African clawed frog</name>
    <dbReference type="NCBI Taxonomy" id="8355"/>
    <lineage>
        <taxon>Eukaryota</taxon>
        <taxon>Metazoa</taxon>
        <taxon>Chordata</taxon>
        <taxon>Craniata</taxon>
        <taxon>Vertebrata</taxon>
        <taxon>Euteleostomi</taxon>
        <taxon>Amphibia</taxon>
        <taxon>Batrachia</taxon>
        <taxon>Anura</taxon>
        <taxon>Pipoidea</taxon>
        <taxon>Pipidae</taxon>
        <taxon>Xenopodinae</taxon>
        <taxon>Xenopus</taxon>
        <taxon>Xenopus</taxon>
    </lineage>
</organism>